<protein>
    <submittedName>
        <fullName evidence="1">Uncharacterized protein</fullName>
    </submittedName>
</protein>
<dbReference type="Proteomes" id="UP000004283">
    <property type="component" value="Unassembled WGS sequence"/>
</dbReference>
<sequence>MGNFPIPFLIKNNFAKRTVIKRQVLTKKTDAIKVLFRKLFK</sequence>
<dbReference type="EMBL" id="ACKV01000056">
    <property type="protein sequence ID" value="EEJ42311.1"/>
    <property type="molecule type" value="Genomic_DNA"/>
</dbReference>
<reference evidence="1 2" key="1">
    <citation type="submission" date="2009-04" db="EMBL/GenBank/DDBJ databases">
        <authorList>
            <person name="Qin X."/>
            <person name="Bachman B."/>
            <person name="Battles P."/>
            <person name="Bell A."/>
            <person name="Bess C."/>
            <person name="Bickham C."/>
            <person name="Chaboub L."/>
            <person name="Chen D."/>
            <person name="Coyle M."/>
            <person name="Deiros D.R."/>
            <person name="Dinh H."/>
            <person name="Forbes L."/>
            <person name="Fowler G."/>
            <person name="Francisco L."/>
            <person name="Fu Q."/>
            <person name="Gubbala S."/>
            <person name="Hale W."/>
            <person name="Han Y."/>
            <person name="Hemphill L."/>
            <person name="Highlander S.K."/>
            <person name="Hirani K."/>
            <person name="Hogues M."/>
            <person name="Jackson L."/>
            <person name="Jakkamsetti A."/>
            <person name="Javaid M."/>
            <person name="Jiang H."/>
            <person name="Korchina V."/>
            <person name="Kovar C."/>
            <person name="Lara F."/>
            <person name="Lee S."/>
            <person name="Mata R."/>
            <person name="Mathew T."/>
            <person name="Moen C."/>
            <person name="Morales K."/>
            <person name="Munidasa M."/>
            <person name="Nazareth L."/>
            <person name="Ngo R."/>
            <person name="Nguyen L."/>
            <person name="Okwuonu G."/>
            <person name="Ongeri F."/>
            <person name="Patil S."/>
            <person name="Petrosino J."/>
            <person name="Pham C."/>
            <person name="Pham P."/>
            <person name="Pu L.-L."/>
            <person name="Puazo M."/>
            <person name="Raj R."/>
            <person name="Reid J."/>
            <person name="Rouhana J."/>
            <person name="Saada N."/>
            <person name="Shang Y."/>
            <person name="Simmons D."/>
            <person name="Thornton R."/>
            <person name="Warren J."/>
            <person name="Weissenberger G."/>
            <person name="Zhang J."/>
            <person name="Zhang L."/>
            <person name="Zhou C."/>
            <person name="Zhu D."/>
            <person name="Muzny D."/>
            <person name="Worley K."/>
            <person name="Gibbs R."/>
        </authorList>
    </citation>
    <scope>NUCLEOTIDE SEQUENCE [LARGE SCALE GENOMIC DNA]</scope>
    <source>
        <strain evidence="1 2">ATCC 19254</strain>
    </source>
</reference>
<dbReference type="HOGENOM" id="CLU_3272264_0_0_9"/>
<proteinExistence type="predicted"/>
<evidence type="ECO:0000313" key="2">
    <source>
        <dbReference type="Proteomes" id="UP000004283"/>
    </source>
</evidence>
<evidence type="ECO:0000313" key="1">
    <source>
        <dbReference type="EMBL" id="EEJ42311.1"/>
    </source>
</evidence>
<accession>C2KKC6</accession>
<organism evidence="1 2">
    <name type="scientific">Leuconostoc mesenteroides subsp. cremoris ATCC 19254</name>
    <dbReference type="NCBI Taxonomy" id="586220"/>
    <lineage>
        <taxon>Bacteria</taxon>
        <taxon>Bacillati</taxon>
        <taxon>Bacillota</taxon>
        <taxon>Bacilli</taxon>
        <taxon>Lactobacillales</taxon>
        <taxon>Lactobacillaceae</taxon>
        <taxon>Leuconostoc</taxon>
    </lineage>
</organism>
<name>C2KKC6_LEUMC</name>
<gene>
    <name evidence="1" type="ORF">HMPREF0555_1092</name>
</gene>
<dbReference type="AlphaFoldDB" id="C2KKC6"/>
<comment type="caution">
    <text evidence="1">The sequence shown here is derived from an EMBL/GenBank/DDBJ whole genome shotgun (WGS) entry which is preliminary data.</text>
</comment>